<dbReference type="AlphaFoldDB" id="A0A640SIH2"/>
<dbReference type="GO" id="GO:0004497">
    <property type="term" value="F:monooxygenase activity"/>
    <property type="evidence" value="ECO:0007669"/>
    <property type="project" value="UniProtKB-KW"/>
</dbReference>
<sequence length="522" mass="56038">MPDEERGRHMADDTDAADAADVADARDAGDTADAAKQPSPKTASGAGAGAGAHARHAVVIGGGLAGLLCAHILARHAKEVTLVERDRFPAEGHDRPGVPQGRHPHILLESGQQALDSLLPGFTDQLKAAGSPRVGLPADMVQWQDRWFARLPATQTMFTGSRAQLEQLVRERVFADPAIRAVEATDVVGLTGDAARVRGVVLRERGHGTRRELPADLVVDASGRGSHAARWLTGIGADPAREERLDTGLAYASRVYRHPHGELTPDDVAGREDARRTDASAYYVFPTPARPSGGGILPVEGGRHLAILFGLRGDEPPTDEEGFTRYAATRLPHPFIHDWLSDAEPLSPVHGFRNTANVRRRYDRPGRRPAGFLAVGDALCTFNPIYGQGMAVAAMSAVALRDALADPRRTPTTLRVQRALLNASRQAWEISAGADKSMPGAVGDRTMTRTRLTQRPANWYLKRVQEQYATEPVVAAAFRSVLSLSSPFTALFAPGIARLVLLRPAPPAPTTPPLRRPSQDAG</sequence>
<gene>
    <name evidence="3" type="ORF">Scani_67700</name>
</gene>
<feature type="region of interest" description="Disordered" evidence="1">
    <location>
        <begin position="1"/>
        <end position="48"/>
    </location>
</feature>
<accession>A0A640SIH2</accession>
<dbReference type="InterPro" id="IPR036188">
    <property type="entry name" value="FAD/NAD-bd_sf"/>
</dbReference>
<keyword evidence="3" id="KW-0560">Oxidoreductase</keyword>
<dbReference type="EMBL" id="BLIN01000005">
    <property type="protein sequence ID" value="GFE10502.1"/>
    <property type="molecule type" value="Genomic_DNA"/>
</dbReference>
<feature type="compositionally biased region" description="Pro residues" evidence="1">
    <location>
        <begin position="504"/>
        <end position="515"/>
    </location>
</feature>
<dbReference type="Proteomes" id="UP000435837">
    <property type="component" value="Unassembled WGS sequence"/>
</dbReference>
<organism evidence="3 4">
    <name type="scientific">Streptomyces caniferus</name>
    <dbReference type="NCBI Taxonomy" id="285557"/>
    <lineage>
        <taxon>Bacteria</taxon>
        <taxon>Bacillati</taxon>
        <taxon>Actinomycetota</taxon>
        <taxon>Actinomycetes</taxon>
        <taxon>Kitasatosporales</taxon>
        <taxon>Streptomycetaceae</taxon>
        <taxon>Streptomyces</taxon>
    </lineage>
</organism>
<dbReference type="GO" id="GO:0071949">
    <property type="term" value="F:FAD binding"/>
    <property type="evidence" value="ECO:0007669"/>
    <property type="project" value="InterPro"/>
</dbReference>
<reference evidence="3 4" key="1">
    <citation type="submission" date="2019-12" db="EMBL/GenBank/DDBJ databases">
        <title>Whole genome shotgun sequence of Streptomyces caniferus NBRC 15389.</title>
        <authorList>
            <person name="Ichikawa N."/>
            <person name="Kimura A."/>
            <person name="Kitahashi Y."/>
            <person name="Komaki H."/>
            <person name="Tamura T."/>
        </authorList>
    </citation>
    <scope>NUCLEOTIDE SEQUENCE [LARGE SCALE GENOMIC DNA]</scope>
    <source>
        <strain evidence="3 4">NBRC 15389</strain>
    </source>
</reference>
<dbReference type="Pfam" id="PF01494">
    <property type="entry name" value="FAD_binding_3"/>
    <property type="match status" value="1"/>
</dbReference>
<dbReference type="PANTHER" id="PTHR43422">
    <property type="entry name" value="THIAMINE THIAZOLE SYNTHASE"/>
    <property type="match status" value="1"/>
</dbReference>
<feature type="domain" description="FAD-binding" evidence="2">
    <location>
        <begin position="57"/>
        <end position="406"/>
    </location>
</feature>
<proteinExistence type="predicted"/>
<protein>
    <submittedName>
        <fullName evidence="3">FAD-binding monooxygenase</fullName>
    </submittedName>
</protein>
<keyword evidence="3" id="KW-0503">Monooxygenase</keyword>
<evidence type="ECO:0000313" key="3">
    <source>
        <dbReference type="EMBL" id="GFE10502.1"/>
    </source>
</evidence>
<name>A0A640SIH2_9ACTN</name>
<evidence type="ECO:0000313" key="4">
    <source>
        <dbReference type="Proteomes" id="UP000435837"/>
    </source>
</evidence>
<evidence type="ECO:0000256" key="1">
    <source>
        <dbReference type="SAM" id="MobiDB-lite"/>
    </source>
</evidence>
<dbReference type="PANTHER" id="PTHR43422:SF3">
    <property type="entry name" value="THIAMINE THIAZOLE SYNTHASE"/>
    <property type="match status" value="1"/>
</dbReference>
<feature type="compositionally biased region" description="Basic and acidic residues" evidence="1">
    <location>
        <begin position="1"/>
        <end position="12"/>
    </location>
</feature>
<feature type="region of interest" description="Disordered" evidence="1">
    <location>
        <begin position="503"/>
        <end position="522"/>
    </location>
</feature>
<dbReference type="SUPFAM" id="SSF51905">
    <property type="entry name" value="FAD/NAD(P)-binding domain"/>
    <property type="match status" value="1"/>
</dbReference>
<comment type="caution">
    <text evidence="3">The sequence shown here is derived from an EMBL/GenBank/DDBJ whole genome shotgun (WGS) entry which is preliminary data.</text>
</comment>
<evidence type="ECO:0000259" key="2">
    <source>
        <dbReference type="Pfam" id="PF01494"/>
    </source>
</evidence>
<dbReference type="Gene3D" id="3.50.50.60">
    <property type="entry name" value="FAD/NAD(P)-binding domain"/>
    <property type="match status" value="1"/>
</dbReference>
<dbReference type="InterPro" id="IPR002938">
    <property type="entry name" value="FAD-bd"/>
</dbReference>